<gene>
    <name evidence="1" type="ORF">KTT_38970</name>
</gene>
<reference evidence="2" key="1">
    <citation type="submission" date="2018-12" db="EMBL/GenBank/DDBJ databases">
        <title>Tengunoibacter tsumagoiensis gen. nov., sp. nov., Dictyobacter kobayashii sp. nov., D. alpinus sp. nov., and D. joshuensis sp. nov. and description of Dictyobacteraceae fam. nov. within the order Ktedonobacterales isolated from Tengu-no-mugimeshi.</title>
        <authorList>
            <person name="Wang C.M."/>
            <person name="Zheng Y."/>
            <person name="Sakai Y."/>
            <person name="Toyoda A."/>
            <person name="Minakuchi Y."/>
            <person name="Abe K."/>
            <person name="Yokota A."/>
            <person name="Yabe S."/>
        </authorList>
    </citation>
    <scope>NUCLEOTIDE SEQUENCE [LARGE SCALE GENOMIC DNA]</scope>
    <source>
        <strain evidence="2">Uno3</strain>
    </source>
</reference>
<name>A0A402A4H1_9CHLR</name>
<organism evidence="1 2">
    <name type="scientific">Tengunoibacter tsumagoiensis</name>
    <dbReference type="NCBI Taxonomy" id="2014871"/>
    <lineage>
        <taxon>Bacteria</taxon>
        <taxon>Bacillati</taxon>
        <taxon>Chloroflexota</taxon>
        <taxon>Ktedonobacteria</taxon>
        <taxon>Ktedonobacterales</taxon>
        <taxon>Dictyobacteraceae</taxon>
        <taxon>Tengunoibacter</taxon>
    </lineage>
</organism>
<keyword evidence="2" id="KW-1185">Reference proteome</keyword>
<accession>A0A402A4H1</accession>
<dbReference type="RefSeq" id="WP_136626716.1">
    <property type="nucleotide sequence ID" value="NZ_BIFR01000001.1"/>
</dbReference>
<evidence type="ECO:0000313" key="2">
    <source>
        <dbReference type="Proteomes" id="UP000287352"/>
    </source>
</evidence>
<dbReference type="EMBL" id="BIFR01000001">
    <property type="protein sequence ID" value="GCE14038.1"/>
    <property type="molecule type" value="Genomic_DNA"/>
</dbReference>
<dbReference type="OrthoDB" id="157881at2"/>
<proteinExistence type="predicted"/>
<sequence>MLDCLHSMAPNDEELLRYVLDEKPLATQVKSHVEHCVVCQQRLSTYAEMDQRLVQGLYRSQCPTPTELSLYCAQQMSVAQIMQITDHVKMCPLCGSELELTRRFLQSDLFPEPVQKEALKQHLQRIIASLVPWQPVLVTRREEQLPTEARWPRQYRADAINLSLHLSRASSGEAMLLGLITSSKDEEAVDEFEGRKAELYLLDSCETSQLAEQDGRQQNERALLTSYVDDLGNLVFKAVPTGAYRMIVHLPTCEMVINNLRIEYP</sequence>
<protein>
    <submittedName>
        <fullName evidence="1">Uncharacterized protein</fullName>
    </submittedName>
</protein>
<dbReference type="Proteomes" id="UP000287352">
    <property type="component" value="Unassembled WGS sequence"/>
</dbReference>
<comment type="caution">
    <text evidence="1">The sequence shown here is derived from an EMBL/GenBank/DDBJ whole genome shotgun (WGS) entry which is preliminary data.</text>
</comment>
<dbReference type="AlphaFoldDB" id="A0A402A4H1"/>
<evidence type="ECO:0000313" key="1">
    <source>
        <dbReference type="EMBL" id="GCE14038.1"/>
    </source>
</evidence>